<organism evidence="2 3">
    <name type="scientific">Phytohabitans maris</name>
    <dbReference type="NCBI Taxonomy" id="3071409"/>
    <lineage>
        <taxon>Bacteria</taxon>
        <taxon>Bacillati</taxon>
        <taxon>Actinomycetota</taxon>
        <taxon>Actinomycetes</taxon>
        <taxon>Micromonosporales</taxon>
        <taxon>Micromonosporaceae</taxon>
    </lineage>
</organism>
<protein>
    <recommendedName>
        <fullName evidence="4">Lipoprotein</fullName>
    </recommendedName>
</protein>
<keyword evidence="3" id="KW-1185">Reference proteome</keyword>
<accession>A0ABU0ZUS4</accession>
<evidence type="ECO:0000256" key="1">
    <source>
        <dbReference type="SAM" id="SignalP"/>
    </source>
</evidence>
<sequence>MALPIGRALRLAVVGAVALAAAACSADESGTSPDDSPSGSSAPTTPTTFAITGDLLLKDVDSAVGDGSCDGRGGYSDIRYGAQITVTGANGDIVAVGELGPGVVSSVGVCRFGFGVPGVPAGLGFYGVEVARRGAVKYAERDAASPISISLGNG</sequence>
<keyword evidence="1" id="KW-0732">Signal</keyword>
<name>A0ABU0ZUS4_9ACTN</name>
<comment type="caution">
    <text evidence="2">The sequence shown here is derived from an EMBL/GenBank/DDBJ whole genome shotgun (WGS) entry which is preliminary data.</text>
</comment>
<evidence type="ECO:0008006" key="4">
    <source>
        <dbReference type="Google" id="ProtNLM"/>
    </source>
</evidence>
<dbReference type="Proteomes" id="UP001230908">
    <property type="component" value="Unassembled WGS sequence"/>
</dbReference>
<reference evidence="2 3" key="1">
    <citation type="submission" date="2023-08" db="EMBL/GenBank/DDBJ databases">
        <title>Phytohabitans sansha sp. nov., isolated from marine sediment.</title>
        <authorList>
            <person name="Zhao Y."/>
            <person name="Yi K."/>
        </authorList>
    </citation>
    <scope>NUCLEOTIDE SEQUENCE [LARGE SCALE GENOMIC DNA]</scope>
    <source>
        <strain evidence="2 3">ZYX-F-186</strain>
    </source>
</reference>
<gene>
    <name evidence="2" type="ORF">RB614_40490</name>
</gene>
<dbReference type="PROSITE" id="PS51257">
    <property type="entry name" value="PROKAR_LIPOPROTEIN"/>
    <property type="match status" value="1"/>
</dbReference>
<feature type="chain" id="PRO_5047493613" description="Lipoprotein" evidence="1">
    <location>
        <begin position="27"/>
        <end position="154"/>
    </location>
</feature>
<feature type="signal peptide" evidence="1">
    <location>
        <begin position="1"/>
        <end position="26"/>
    </location>
</feature>
<dbReference type="RefSeq" id="WP_308718030.1">
    <property type="nucleotide sequence ID" value="NZ_JAVHUY010000062.1"/>
</dbReference>
<dbReference type="EMBL" id="JAVHUY010000062">
    <property type="protein sequence ID" value="MDQ7910789.1"/>
    <property type="molecule type" value="Genomic_DNA"/>
</dbReference>
<evidence type="ECO:0000313" key="3">
    <source>
        <dbReference type="Proteomes" id="UP001230908"/>
    </source>
</evidence>
<proteinExistence type="predicted"/>
<evidence type="ECO:0000313" key="2">
    <source>
        <dbReference type="EMBL" id="MDQ7910789.1"/>
    </source>
</evidence>